<evidence type="ECO:0008006" key="4">
    <source>
        <dbReference type="Google" id="ProtNLM"/>
    </source>
</evidence>
<dbReference type="RefSeq" id="WP_285973253.1">
    <property type="nucleotide sequence ID" value="NZ_CP127294.1"/>
</dbReference>
<protein>
    <recommendedName>
        <fullName evidence="4">DUF3558 domain-containing protein</fullName>
    </recommendedName>
</protein>
<organism evidence="2 3">
    <name type="scientific">Amycolatopsis carbonis</name>
    <dbReference type="NCBI Taxonomy" id="715471"/>
    <lineage>
        <taxon>Bacteria</taxon>
        <taxon>Bacillati</taxon>
        <taxon>Actinomycetota</taxon>
        <taxon>Actinomycetes</taxon>
        <taxon>Pseudonocardiales</taxon>
        <taxon>Pseudonocardiaceae</taxon>
        <taxon>Amycolatopsis</taxon>
    </lineage>
</organism>
<evidence type="ECO:0000313" key="3">
    <source>
        <dbReference type="Proteomes" id="UP001236014"/>
    </source>
</evidence>
<gene>
    <name evidence="2" type="ORF">QRX50_18865</name>
</gene>
<evidence type="ECO:0000313" key="2">
    <source>
        <dbReference type="EMBL" id="WIX82688.1"/>
    </source>
</evidence>
<dbReference type="Proteomes" id="UP001236014">
    <property type="component" value="Chromosome"/>
</dbReference>
<name>A0A9Y2MZK0_9PSEU</name>
<dbReference type="AlphaFoldDB" id="A0A9Y2MZK0"/>
<feature type="region of interest" description="Disordered" evidence="1">
    <location>
        <begin position="1"/>
        <end position="70"/>
    </location>
</feature>
<reference evidence="2 3" key="1">
    <citation type="submission" date="2023-06" db="EMBL/GenBank/DDBJ databases">
        <authorList>
            <person name="Oyuntsetseg B."/>
            <person name="Kim S.B."/>
        </authorList>
    </citation>
    <scope>NUCLEOTIDE SEQUENCE [LARGE SCALE GENOMIC DNA]</scope>
    <source>
        <strain evidence="2 3">2-15</strain>
    </source>
</reference>
<sequence>MRYWTVTETAPQRDFVGAPGADRQDLVEEDRAEELPGGFGGERQAGDAWPKPSPSGCDRAMSTRSGSTEKATRWPGRLVAVVFVGVAAAGCAAGGAATTVDGPTTTSFVAAASPERLSAACPFLDSGEVQHELADGNSFESIEEEPETQSGVTLYACSYHRALDSHAALVELGVGDAPGFDSPDAAFRGSARGCADEPKPLTDDAVYCATAQGTTTITIAKRSHGLIRIAQLAFRRAPSDAFLDGYAALAKTVAGRL</sequence>
<dbReference type="KEGG" id="acab:QRX50_18865"/>
<dbReference type="EMBL" id="CP127294">
    <property type="protein sequence ID" value="WIX82688.1"/>
    <property type="molecule type" value="Genomic_DNA"/>
</dbReference>
<feature type="compositionally biased region" description="Polar residues" evidence="1">
    <location>
        <begin position="1"/>
        <end position="10"/>
    </location>
</feature>
<keyword evidence="3" id="KW-1185">Reference proteome</keyword>
<evidence type="ECO:0000256" key="1">
    <source>
        <dbReference type="SAM" id="MobiDB-lite"/>
    </source>
</evidence>
<accession>A0A9Y2MZK0</accession>
<proteinExistence type="predicted"/>